<protein>
    <submittedName>
        <fullName evidence="4">RND family efflux transporter, MFP subunit</fullName>
    </submittedName>
</protein>
<feature type="coiled-coil region" evidence="2">
    <location>
        <begin position="168"/>
        <end position="216"/>
    </location>
</feature>
<keyword evidence="5" id="KW-1185">Reference proteome</keyword>
<sequence length="419" mass="46248">MRIKRILWLLPVMAGVAAVIFAAKLREDPPSVVLDGEISVPVRVAKVRRYDGTPWISGYGVVSPSRVWHGVADVSGRVAYVNPRLKEGELVSEGEVMVKVDDQVYQLAVDQQESALNQAKWELQSLGVQERHERESLSIAKKSLALYQKDLERYRGLLKKDSTSQSEVDRLERLYLGERQKVQTLESALALMPSRVETLKAKMASLEAALSKAKLDLAHCVMSAPFDGRVAGVAVEGSQFVPQGRELLRVEDVASLEIPVKIGLDRMEVLGLSDKGIVEADVIFQGRDGSFNWKGHLDRGSHAVDPLTRTIGLIIRVDDVTSKEGLELVPGITCNVRIFCPSSSVVMEIPKESVRDGMVYVVDSNSRLEYRDVRMHRAEGEGALVLSGLTEGETVVISELEAPVPGMKLKPFDLEDGRR</sequence>
<accession>A0A1X7J533</accession>
<dbReference type="Gene3D" id="2.40.420.20">
    <property type="match status" value="1"/>
</dbReference>
<feature type="domain" description="Multidrug resistance protein MdtA-like C-terminal permuted SH3" evidence="3">
    <location>
        <begin position="358"/>
        <end position="401"/>
    </location>
</feature>
<dbReference type="NCBIfam" id="TIGR01730">
    <property type="entry name" value="RND_mfp"/>
    <property type="match status" value="1"/>
</dbReference>
<dbReference type="RefSeq" id="WP_085544204.1">
    <property type="nucleotide sequence ID" value="NZ_FXBB01000008.1"/>
</dbReference>
<comment type="similarity">
    <text evidence="1">Belongs to the membrane fusion protein (MFP) (TC 8.A.1) family.</text>
</comment>
<dbReference type="PANTHER" id="PTHR30469:SF12">
    <property type="entry name" value="MULTIDRUG RESISTANCE PROTEIN MDTA"/>
    <property type="match status" value="1"/>
</dbReference>
<dbReference type="Proteomes" id="UP000193355">
    <property type="component" value="Unassembled WGS sequence"/>
</dbReference>
<evidence type="ECO:0000313" key="4">
    <source>
        <dbReference type="EMBL" id="SMG22791.1"/>
    </source>
</evidence>
<organism evidence="4 5">
    <name type="scientific">Dethiosulfovibrio salsuginis</name>
    <dbReference type="NCBI Taxonomy" id="561720"/>
    <lineage>
        <taxon>Bacteria</taxon>
        <taxon>Thermotogati</taxon>
        <taxon>Synergistota</taxon>
        <taxon>Synergistia</taxon>
        <taxon>Synergistales</taxon>
        <taxon>Dethiosulfovibrionaceae</taxon>
        <taxon>Dethiosulfovibrio</taxon>
    </lineage>
</organism>
<dbReference type="STRING" id="561720.SAMN06275492_10860"/>
<dbReference type="Gene3D" id="1.10.287.470">
    <property type="entry name" value="Helix hairpin bin"/>
    <property type="match status" value="1"/>
</dbReference>
<dbReference type="PANTHER" id="PTHR30469">
    <property type="entry name" value="MULTIDRUG RESISTANCE PROTEIN MDTA"/>
    <property type="match status" value="1"/>
</dbReference>
<evidence type="ECO:0000259" key="3">
    <source>
        <dbReference type="Pfam" id="PF25967"/>
    </source>
</evidence>
<evidence type="ECO:0000256" key="2">
    <source>
        <dbReference type="SAM" id="Coils"/>
    </source>
</evidence>
<dbReference type="SUPFAM" id="SSF111369">
    <property type="entry name" value="HlyD-like secretion proteins"/>
    <property type="match status" value="1"/>
</dbReference>
<dbReference type="InterPro" id="IPR058627">
    <property type="entry name" value="MdtA-like_C"/>
</dbReference>
<dbReference type="EMBL" id="FXBB01000008">
    <property type="protein sequence ID" value="SMG22791.1"/>
    <property type="molecule type" value="Genomic_DNA"/>
</dbReference>
<gene>
    <name evidence="4" type="ORF">SAMN06275492_10860</name>
</gene>
<proteinExistence type="inferred from homology"/>
<dbReference type="Gene3D" id="2.40.50.100">
    <property type="match status" value="1"/>
</dbReference>
<dbReference type="OrthoDB" id="5645220at2"/>
<keyword evidence="2" id="KW-0175">Coiled coil</keyword>
<dbReference type="GO" id="GO:0015562">
    <property type="term" value="F:efflux transmembrane transporter activity"/>
    <property type="evidence" value="ECO:0007669"/>
    <property type="project" value="TreeGrafter"/>
</dbReference>
<evidence type="ECO:0000313" key="5">
    <source>
        <dbReference type="Proteomes" id="UP000193355"/>
    </source>
</evidence>
<evidence type="ECO:0000256" key="1">
    <source>
        <dbReference type="ARBA" id="ARBA00009477"/>
    </source>
</evidence>
<dbReference type="InterPro" id="IPR006143">
    <property type="entry name" value="RND_pump_MFP"/>
</dbReference>
<name>A0A1X7J533_9BACT</name>
<dbReference type="Gene3D" id="2.40.30.170">
    <property type="match status" value="1"/>
</dbReference>
<dbReference type="GO" id="GO:1990281">
    <property type="term" value="C:efflux pump complex"/>
    <property type="evidence" value="ECO:0007669"/>
    <property type="project" value="TreeGrafter"/>
</dbReference>
<dbReference type="Pfam" id="PF25967">
    <property type="entry name" value="RND-MFP_C"/>
    <property type="match status" value="1"/>
</dbReference>
<dbReference type="AlphaFoldDB" id="A0A1X7J533"/>
<reference evidence="5" key="1">
    <citation type="submission" date="2017-04" db="EMBL/GenBank/DDBJ databases">
        <authorList>
            <person name="Varghese N."/>
            <person name="Submissions S."/>
        </authorList>
    </citation>
    <scope>NUCLEOTIDE SEQUENCE [LARGE SCALE GENOMIC DNA]</scope>
    <source>
        <strain evidence="5">USBA 82</strain>
    </source>
</reference>